<protein>
    <submittedName>
        <fullName evidence="1">Uncharacterized protein</fullName>
    </submittedName>
</protein>
<dbReference type="Proteomes" id="UP001152797">
    <property type="component" value="Unassembled WGS sequence"/>
</dbReference>
<dbReference type="EMBL" id="CAMXCT020004668">
    <property type="protein sequence ID" value="CAL1163258.1"/>
    <property type="molecule type" value="Genomic_DNA"/>
</dbReference>
<reference evidence="2 3" key="2">
    <citation type="submission" date="2024-05" db="EMBL/GenBank/DDBJ databases">
        <authorList>
            <person name="Chen Y."/>
            <person name="Shah S."/>
            <person name="Dougan E. K."/>
            <person name="Thang M."/>
            <person name="Chan C."/>
        </authorList>
    </citation>
    <scope>NUCLEOTIDE SEQUENCE [LARGE SCALE GENOMIC DNA]</scope>
</reference>
<comment type="caution">
    <text evidence="1">The sequence shown here is derived from an EMBL/GenBank/DDBJ whole genome shotgun (WGS) entry which is preliminary data.</text>
</comment>
<sequence>MAPEDPRDATAWGVLGQYPYMSPETKPERAWMTPLRSIDRGALGLAGQWAGQTPAEASARERLQESTGSQAFDLEAALSLEPPRRASRGKVLGSPVVLRPEPKTWRMYHADAVKRAYPTALRTSVGSPEELRELLLAEKKTREMFGAKPVAHPIPHSTIEAWVDEADEATRAKLRKTKDIEKMTKEQLIDNIAAISGMSPEDIEENPKLNLSRLRHIQQTAVGFATGKASVPLTDEEYTEKILAMTDDELQEAFLSLKSSINDSIMGSDLSQQVESKLMQERDEDGRWDGSAADELRLALDICEALQDMGFTRSTADQRALLSAAHALGDAALAAEVLSMQDLPDVAGHASASSSLGQAQESLRRAMVLGGWDSETTKDFLQGKRLIPLRDGHSELGKLQTKYLDPLQGLASATGASPDDLLAKLTKPFSGRLKPFTARKLQSGADAQSREDRMSIIKEDENSALSSVQWEMKVPDPEDPTSKVTELVQVTRSDVLKAQLLHPSICDLLLRLSSSPQLSKSARSSTAEVGKMLMEIGLPVPARQDKKQELLSFVVSVLRSSQKTAMML</sequence>
<evidence type="ECO:0000313" key="3">
    <source>
        <dbReference type="Proteomes" id="UP001152797"/>
    </source>
</evidence>
<dbReference type="AlphaFoldDB" id="A0A9P1GEA2"/>
<keyword evidence="3" id="KW-1185">Reference proteome</keyword>
<name>A0A9P1GEA2_9DINO</name>
<dbReference type="EMBL" id="CAMXCT010004668">
    <property type="protein sequence ID" value="CAI4009883.1"/>
    <property type="molecule type" value="Genomic_DNA"/>
</dbReference>
<reference evidence="1" key="1">
    <citation type="submission" date="2022-10" db="EMBL/GenBank/DDBJ databases">
        <authorList>
            <person name="Chen Y."/>
            <person name="Dougan E. K."/>
            <person name="Chan C."/>
            <person name="Rhodes N."/>
            <person name="Thang M."/>
        </authorList>
    </citation>
    <scope>NUCLEOTIDE SEQUENCE</scope>
</reference>
<accession>A0A9P1GEA2</accession>
<gene>
    <name evidence="1" type="ORF">C1SCF055_LOCUS35210</name>
</gene>
<proteinExistence type="predicted"/>
<evidence type="ECO:0000313" key="1">
    <source>
        <dbReference type="EMBL" id="CAI4009883.1"/>
    </source>
</evidence>
<dbReference type="EMBL" id="CAMXCT030004668">
    <property type="protein sequence ID" value="CAL4797195.1"/>
    <property type="molecule type" value="Genomic_DNA"/>
</dbReference>
<organism evidence="1">
    <name type="scientific">Cladocopium goreaui</name>
    <dbReference type="NCBI Taxonomy" id="2562237"/>
    <lineage>
        <taxon>Eukaryota</taxon>
        <taxon>Sar</taxon>
        <taxon>Alveolata</taxon>
        <taxon>Dinophyceae</taxon>
        <taxon>Suessiales</taxon>
        <taxon>Symbiodiniaceae</taxon>
        <taxon>Cladocopium</taxon>
    </lineage>
</organism>
<evidence type="ECO:0000313" key="2">
    <source>
        <dbReference type="EMBL" id="CAL4797195.1"/>
    </source>
</evidence>